<reference evidence="3" key="1">
    <citation type="submission" date="2021-03" db="EMBL/GenBank/DDBJ databases">
        <title>Chromosome level genome of the anhydrobiotic midge Polypedilum vanderplanki.</title>
        <authorList>
            <person name="Yoshida Y."/>
            <person name="Kikawada T."/>
            <person name="Gusev O."/>
        </authorList>
    </citation>
    <scope>NUCLEOTIDE SEQUENCE</scope>
    <source>
        <strain evidence="3">NIAS01</strain>
        <tissue evidence="3">Whole body or cell culture</tissue>
    </source>
</reference>
<feature type="chain" id="PRO_5039897928" description="Nose resistant-to-fluoxetine protein N-terminal domain-containing protein" evidence="1">
    <location>
        <begin position="22"/>
        <end position="115"/>
    </location>
</feature>
<evidence type="ECO:0000259" key="2">
    <source>
        <dbReference type="Pfam" id="PF20146"/>
    </source>
</evidence>
<keyword evidence="1" id="KW-0732">Signal</keyword>
<dbReference type="EMBL" id="JADBJN010000002">
    <property type="protein sequence ID" value="KAG5678858.1"/>
    <property type="molecule type" value="Genomic_DNA"/>
</dbReference>
<accession>A0A9J6C9X7</accession>
<evidence type="ECO:0000256" key="1">
    <source>
        <dbReference type="SAM" id="SignalP"/>
    </source>
</evidence>
<dbReference type="Proteomes" id="UP001107558">
    <property type="component" value="Chromosome 2"/>
</dbReference>
<gene>
    <name evidence="3" type="ORF">PVAND_008489</name>
</gene>
<sequence length="115" mass="13657">MTIVRLLILVTLIFNFVASTAMMMQNVMHNLNISIKALSKHEKWAIELFDAWTQSWNCFGNVNDFGHFDQCVKFRHESNVTKVEKIQGKHCMIFYRALENATEHESDRKFDWREM</sequence>
<feature type="signal peptide" evidence="1">
    <location>
        <begin position="1"/>
        <end position="21"/>
    </location>
</feature>
<evidence type="ECO:0000313" key="3">
    <source>
        <dbReference type="EMBL" id="KAG5678858.1"/>
    </source>
</evidence>
<comment type="caution">
    <text evidence="3">The sequence shown here is derived from an EMBL/GenBank/DDBJ whole genome shotgun (WGS) entry which is preliminary data.</text>
</comment>
<dbReference type="AlphaFoldDB" id="A0A9J6C9X7"/>
<organism evidence="3 4">
    <name type="scientific">Polypedilum vanderplanki</name>
    <name type="common">Sleeping chironomid midge</name>
    <dbReference type="NCBI Taxonomy" id="319348"/>
    <lineage>
        <taxon>Eukaryota</taxon>
        <taxon>Metazoa</taxon>
        <taxon>Ecdysozoa</taxon>
        <taxon>Arthropoda</taxon>
        <taxon>Hexapoda</taxon>
        <taxon>Insecta</taxon>
        <taxon>Pterygota</taxon>
        <taxon>Neoptera</taxon>
        <taxon>Endopterygota</taxon>
        <taxon>Diptera</taxon>
        <taxon>Nematocera</taxon>
        <taxon>Chironomoidea</taxon>
        <taxon>Chironomidae</taxon>
        <taxon>Chironominae</taxon>
        <taxon>Polypedilum</taxon>
        <taxon>Polypedilum</taxon>
    </lineage>
</organism>
<evidence type="ECO:0000313" key="4">
    <source>
        <dbReference type="Proteomes" id="UP001107558"/>
    </source>
</evidence>
<feature type="domain" description="Nose resistant-to-fluoxetine protein N-terminal" evidence="2">
    <location>
        <begin position="30"/>
        <end position="100"/>
    </location>
</feature>
<proteinExistence type="predicted"/>
<keyword evidence="4" id="KW-1185">Reference proteome</keyword>
<name>A0A9J6C9X7_POLVA</name>
<protein>
    <recommendedName>
        <fullName evidence="2">Nose resistant-to-fluoxetine protein N-terminal domain-containing protein</fullName>
    </recommendedName>
</protein>
<dbReference type="OrthoDB" id="4794873at2759"/>
<dbReference type="InterPro" id="IPR006621">
    <property type="entry name" value="Nose-resist-to-fluoxetine_N"/>
</dbReference>
<dbReference type="Pfam" id="PF20146">
    <property type="entry name" value="NRF"/>
    <property type="match status" value="1"/>
</dbReference>